<evidence type="ECO:0000313" key="2">
    <source>
        <dbReference type="EMBL" id="MBC5993723.1"/>
    </source>
</evidence>
<sequence length="166" mass="19360">MSSESAKIIELVISFISGIAITIGGAWISYLFQKRHERKKEQLQLKHDIYRLLLDIYSDYFWVTTAELHEISLEVKKRLKDNSWKVADKLRQLDSFKYQREILNILFNEGYSSTIERANALDTLIKKLHKEINPNYIKTIREIGKENLIKLGTDEGQQTAPASLYI</sequence>
<evidence type="ECO:0000313" key="3">
    <source>
        <dbReference type="Proteomes" id="UP000603640"/>
    </source>
</evidence>
<dbReference type="AlphaFoldDB" id="A0A923N7N8"/>
<protein>
    <submittedName>
        <fullName evidence="2">Uncharacterized protein</fullName>
    </submittedName>
</protein>
<keyword evidence="1" id="KW-0472">Membrane</keyword>
<dbReference type="RefSeq" id="WP_187067733.1">
    <property type="nucleotide sequence ID" value="NZ_JACRVF010000003.1"/>
</dbReference>
<organism evidence="2 3">
    <name type="scientific">Pontibacter cellulosilyticus</name>
    <dbReference type="NCBI Taxonomy" id="1720253"/>
    <lineage>
        <taxon>Bacteria</taxon>
        <taxon>Pseudomonadati</taxon>
        <taxon>Bacteroidota</taxon>
        <taxon>Cytophagia</taxon>
        <taxon>Cytophagales</taxon>
        <taxon>Hymenobacteraceae</taxon>
        <taxon>Pontibacter</taxon>
    </lineage>
</organism>
<gene>
    <name evidence="2" type="ORF">H8S84_12830</name>
</gene>
<name>A0A923N7N8_9BACT</name>
<dbReference type="EMBL" id="JACRVF010000003">
    <property type="protein sequence ID" value="MBC5993723.1"/>
    <property type="molecule type" value="Genomic_DNA"/>
</dbReference>
<keyword evidence="1" id="KW-1133">Transmembrane helix</keyword>
<proteinExistence type="predicted"/>
<reference evidence="2" key="1">
    <citation type="submission" date="2020-08" db="EMBL/GenBank/DDBJ databases">
        <title>Pontibacter sp. SD6 16S ribosomal RNA gene Genome sequencing and assembly.</title>
        <authorList>
            <person name="Kang M."/>
        </authorList>
    </citation>
    <scope>NUCLEOTIDE SEQUENCE</scope>
    <source>
        <strain evidence="2">SD6</strain>
    </source>
</reference>
<evidence type="ECO:0000256" key="1">
    <source>
        <dbReference type="SAM" id="Phobius"/>
    </source>
</evidence>
<feature type="transmembrane region" description="Helical" evidence="1">
    <location>
        <begin position="12"/>
        <end position="32"/>
    </location>
</feature>
<accession>A0A923N7N8</accession>
<comment type="caution">
    <text evidence="2">The sequence shown here is derived from an EMBL/GenBank/DDBJ whole genome shotgun (WGS) entry which is preliminary data.</text>
</comment>
<keyword evidence="3" id="KW-1185">Reference proteome</keyword>
<keyword evidence="1" id="KW-0812">Transmembrane</keyword>
<dbReference type="Proteomes" id="UP000603640">
    <property type="component" value="Unassembled WGS sequence"/>
</dbReference>